<accession>A0A8X7VQL2</accession>
<organism evidence="1 2">
    <name type="scientific">Brassica carinata</name>
    <name type="common">Ethiopian mustard</name>
    <name type="synonym">Abyssinian cabbage</name>
    <dbReference type="NCBI Taxonomy" id="52824"/>
    <lineage>
        <taxon>Eukaryota</taxon>
        <taxon>Viridiplantae</taxon>
        <taxon>Streptophyta</taxon>
        <taxon>Embryophyta</taxon>
        <taxon>Tracheophyta</taxon>
        <taxon>Spermatophyta</taxon>
        <taxon>Magnoliopsida</taxon>
        <taxon>eudicotyledons</taxon>
        <taxon>Gunneridae</taxon>
        <taxon>Pentapetalae</taxon>
        <taxon>rosids</taxon>
        <taxon>malvids</taxon>
        <taxon>Brassicales</taxon>
        <taxon>Brassicaceae</taxon>
        <taxon>Brassiceae</taxon>
        <taxon>Brassica</taxon>
    </lineage>
</organism>
<dbReference type="Proteomes" id="UP000886595">
    <property type="component" value="Unassembled WGS sequence"/>
</dbReference>
<dbReference type="AlphaFoldDB" id="A0A8X7VQL2"/>
<reference evidence="1 2" key="1">
    <citation type="submission" date="2020-02" db="EMBL/GenBank/DDBJ databases">
        <authorList>
            <person name="Ma Q."/>
            <person name="Huang Y."/>
            <person name="Song X."/>
            <person name="Pei D."/>
        </authorList>
    </citation>
    <scope>NUCLEOTIDE SEQUENCE [LARGE SCALE GENOMIC DNA]</scope>
    <source>
        <strain evidence="1">Sxm20200214</strain>
        <tissue evidence="1">Leaf</tissue>
    </source>
</reference>
<dbReference type="EMBL" id="JAAMPC010000004">
    <property type="protein sequence ID" value="KAG2315914.1"/>
    <property type="molecule type" value="Genomic_DNA"/>
</dbReference>
<evidence type="ECO:0000313" key="1">
    <source>
        <dbReference type="EMBL" id="KAG2315914.1"/>
    </source>
</evidence>
<name>A0A8X7VQL2_BRACI</name>
<protein>
    <submittedName>
        <fullName evidence="1">Uncharacterized protein</fullName>
    </submittedName>
</protein>
<comment type="caution">
    <text evidence="1">The sequence shown here is derived from an EMBL/GenBank/DDBJ whole genome shotgun (WGS) entry which is preliminary data.</text>
</comment>
<gene>
    <name evidence="1" type="ORF">Bca52824_019036</name>
</gene>
<sequence>MRAEEHSLWPGMYEKREEVKKGFETHDDCETYTEPTKGYGHPSTKPTQLGLSVFVVTFVSLSDSDC</sequence>
<proteinExistence type="predicted"/>
<evidence type="ECO:0000313" key="2">
    <source>
        <dbReference type="Proteomes" id="UP000886595"/>
    </source>
</evidence>
<keyword evidence="2" id="KW-1185">Reference proteome</keyword>